<dbReference type="RefSeq" id="WP_231020463.1">
    <property type="nucleotide sequence ID" value="NZ_CP147920.1"/>
</dbReference>
<evidence type="ECO:0000256" key="12">
    <source>
        <dbReference type="ARBA" id="ARBA00023065"/>
    </source>
</evidence>
<keyword evidence="18" id="KW-1185">Reference proteome</keyword>
<evidence type="ECO:0000256" key="16">
    <source>
        <dbReference type="HAMAP-Rule" id="MF_00404"/>
    </source>
</evidence>
<evidence type="ECO:0000313" key="17">
    <source>
        <dbReference type="EMBL" id="XAU15790.1"/>
    </source>
</evidence>
<comment type="subcellular location">
    <subcellularLocation>
        <location evidence="3 16">Cell membrane</location>
        <topology evidence="3 16">Single-pass membrane protein</topology>
    </subcellularLocation>
</comment>
<keyword evidence="9 16" id="KW-1278">Translocase</keyword>
<feature type="transmembrane region" description="Helical" evidence="16">
    <location>
        <begin position="12"/>
        <end position="33"/>
    </location>
</feature>
<evidence type="ECO:0000256" key="7">
    <source>
        <dbReference type="ARBA" id="ARBA00022475"/>
    </source>
</evidence>
<comment type="function">
    <text evidence="2 16">Catalyzes the decarboxylation of oxaloacetate coupled to Na(+) translocation.</text>
</comment>
<evidence type="ECO:0000256" key="8">
    <source>
        <dbReference type="ARBA" id="ARBA00022692"/>
    </source>
</evidence>
<dbReference type="NCBIfam" id="TIGR01195">
    <property type="entry name" value="oadG_fam"/>
    <property type="match status" value="1"/>
</dbReference>
<dbReference type="EMBL" id="CP147920">
    <property type="protein sequence ID" value="XAU15790.1"/>
    <property type="molecule type" value="Genomic_DNA"/>
</dbReference>
<evidence type="ECO:0000256" key="15">
    <source>
        <dbReference type="ARBA" id="ARBA00048176"/>
    </source>
</evidence>
<proteinExistence type="inferred from homology"/>
<dbReference type="EC" id="7.2.4.2" evidence="16"/>
<evidence type="ECO:0000256" key="4">
    <source>
        <dbReference type="ARBA" id="ARBA00005844"/>
    </source>
</evidence>
<keyword evidence="10 16" id="KW-1133">Transmembrane helix</keyword>
<evidence type="ECO:0000256" key="13">
    <source>
        <dbReference type="ARBA" id="ARBA00023136"/>
    </source>
</evidence>
<dbReference type="Pfam" id="PF04277">
    <property type="entry name" value="OAD_gamma"/>
    <property type="match status" value="1"/>
</dbReference>
<keyword evidence="12 16" id="KW-0406">Ion transport</keyword>
<comment type="subunit">
    <text evidence="5 16">Heterotrimer of an alpha, a beta and a gamma subunit.</text>
</comment>
<sequence length="76" mass="8310">MEVNLVAEGLKFMVLGMGIVFLFLTLMIFAMNVMSKIIHRYFPEPQAAESGKSAPAADKLKKVAAIAAAIHHHNTK</sequence>
<evidence type="ECO:0000256" key="6">
    <source>
        <dbReference type="ARBA" id="ARBA00022448"/>
    </source>
</evidence>
<protein>
    <recommendedName>
        <fullName evidence="16">Probable oxaloacetate decarboxylase gamma chain</fullName>
        <ecNumber evidence="16">7.2.4.2</ecNumber>
    </recommendedName>
</protein>
<evidence type="ECO:0000256" key="2">
    <source>
        <dbReference type="ARBA" id="ARBA00003002"/>
    </source>
</evidence>
<keyword evidence="6 16" id="KW-0813">Transport</keyword>
<gene>
    <name evidence="16" type="primary">oadG</name>
    <name evidence="17" type="ORF">WCY31_03590</name>
</gene>
<comment type="catalytic activity">
    <reaction evidence="15 16">
        <text>oxaloacetate + 2 Na(+)(in) + H(+) = pyruvate + 2 Na(+)(out) + CO2</text>
        <dbReference type="Rhea" id="RHEA:57724"/>
        <dbReference type="ChEBI" id="CHEBI:15361"/>
        <dbReference type="ChEBI" id="CHEBI:15378"/>
        <dbReference type="ChEBI" id="CHEBI:16452"/>
        <dbReference type="ChEBI" id="CHEBI:16526"/>
        <dbReference type="ChEBI" id="CHEBI:29101"/>
        <dbReference type="EC" id="7.2.4.2"/>
    </reaction>
</comment>
<dbReference type="HAMAP" id="MF_00404">
    <property type="entry name" value="OadG"/>
    <property type="match status" value="1"/>
</dbReference>
<keyword evidence="7 16" id="KW-1003">Cell membrane</keyword>
<dbReference type="NCBIfam" id="NF040909">
    <property type="entry name" value="OadG_rel_small"/>
    <property type="match status" value="1"/>
</dbReference>
<keyword evidence="14 16" id="KW-0739">Sodium transport</keyword>
<keyword evidence="11 16" id="KW-0915">Sodium</keyword>
<keyword evidence="8 16" id="KW-0812">Transmembrane</keyword>
<accession>A0ABZ3HDF3</accession>
<comment type="cofactor">
    <cofactor evidence="1 16">
        <name>Na(+)</name>
        <dbReference type="ChEBI" id="CHEBI:29101"/>
    </cofactor>
</comment>
<comment type="similarity">
    <text evidence="4 16">Belongs to the OadG family.</text>
</comment>
<evidence type="ECO:0000256" key="10">
    <source>
        <dbReference type="ARBA" id="ARBA00022989"/>
    </source>
</evidence>
<evidence type="ECO:0000313" key="18">
    <source>
        <dbReference type="Proteomes" id="UP001447842"/>
    </source>
</evidence>
<organism evidence="17 18">
    <name type="scientific">Sulfurimonas diazotrophicus</name>
    <dbReference type="NCBI Taxonomy" id="3131939"/>
    <lineage>
        <taxon>Bacteria</taxon>
        <taxon>Pseudomonadati</taxon>
        <taxon>Campylobacterota</taxon>
        <taxon>Epsilonproteobacteria</taxon>
        <taxon>Campylobacterales</taxon>
        <taxon>Sulfurimonadaceae</taxon>
        <taxon>Sulfurimonas</taxon>
    </lineage>
</organism>
<evidence type="ECO:0000256" key="9">
    <source>
        <dbReference type="ARBA" id="ARBA00022967"/>
    </source>
</evidence>
<reference evidence="17 18" key="1">
    <citation type="submission" date="2024-03" db="EMBL/GenBank/DDBJ databases">
        <title>Sulfurimonas sp. HSL3-1.</title>
        <authorList>
            <person name="Wang S."/>
        </authorList>
    </citation>
    <scope>NUCLEOTIDE SEQUENCE [LARGE SCALE GENOMIC DNA]</scope>
    <source>
        <strain evidence="17 18">HSL3-1</strain>
    </source>
</reference>
<dbReference type="Proteomes" id="UP001447842">
    <property type="component" value="Chromosome"/>
</dbReference>
<dbReference type="InterPro" id="IPR005899">
    <property type="entry name" value="Na_pump_deCOase"/>
</dbReference>
<evidence type="ECO:0000256" key="5">
    <source>
        <dbReference type="ARBA" id="ARBA00011869"/>
    </source>
</evidence>
<evidence type="ECO:0000256" key="11">
    <source>
        <dbReference type="ARBA" id="ARBA00023053"/>
    </source>
</evidence>
<evidence type="ECO:0000256" key="14">
    <source>
        <dbReference type="ARBA" id="ARBA00023201"/>
    </source>
</evidence>
<name>A0ABZ3HDF3_9BACT</name>
<dbReference type="InterPro" id="IPR023424">
    <property type="entry name" value="OadG"/>
</dbReference>
<evidence type="ECO:0000256" key="3">
    <source>
        <dbReference type="ARBA" id="ARBA00004162"/>
    </source>
</evidence>
<evidence type="ECO:0000256" key="1">
    <source>
        <dbReference type="ARBA" id="ARBA00001959"/>
    </source>
</evidence>
<keyword evidence="13 16" id="KW-0472">Membrane</keyword>